<dbReference type="SUPFAM" id="SSF55681">
    <property type="entry name" value="Class II aaRS and biotin synthetases"/>
    <property type="match status" value="1"/>
</dbReference>
<dbReference type="InterPro" id="IPR004364">
    <property type="entry name" value="Aa-tRNA-synt_II"/>
</dbReference>
<evidence type="ECO:0000256" key="2">
    <source>
        <dbReference type="ARBA" id="ARBA00022598"/>
    </source>
</evidence>
<evidence type="ECO:0000256" key="1">
    <source>
        <dbReference type="ARBA" id="ARBA00006303"/>
    </source>
</evidence>
<comment type="similarity">
    <text evidence="1">Belongs to the class-II aminoacyl-tRNA synthetase family. Type 1 subfamily.</text>
</comment>
<sequence>MELRTTVARSSHLRRSYIEISRFLRARQWHGRPIQCTRQRYASTSTASRDESRSAFFTNHITRFDHSRHLGQTFSGESRSGWDRLRQMNPDSLPPATNPDLEQVQLYGYVTSTRPVKGFEFVQLVDPHLRLAVQVILPHTKKERHSVEDGEATHDDSSGNITSQPGHTYPHTPVKISGTIVRRSVPQKKNKGERQETSDVHGASKHQNTVQILDPYVGAVDLISHVEVRADNLMKLNTFPPGLVATRDTVLPPELRHVQFRTDSELRSRIRLRSRLSGKIREHMLKEDFDEIETPILFKSTPEGAREFLVPTRKRGMAYALPQSPQQYKQVLMASGIPRYFQFARCFRDEDLRADRQPEFTQLDLEMAFAGSTDVMKTVEDLLLAAVWPNVPGIASFQMPTSPSPSGNEGLVSDPKRLAFPQLTYNTAMSRYGSDKPDTRLGSEIRRVDSWLPSNVKGMITSFDDPVVEMMRIDMQGTDPAESQKFFKEFLDASPSARYTTDGSRIAGVAVYDPFKPLHGLATFGHEGAALVEEEFKPEPGDLLIFWSREDKPFTGGSTVLGDLRRDVYHSAISQGLITAPSGFSPLWVIDFPLFSPVEESKPGQDEPAGVCSTHHPFTAPKHGPDLSDGLFRDDPLSIIGDHYDLVINGVEVGGGSCRIHCPITQRFIFSEVLKMSEKQIKSDFQHLLNALSAGCPPHAGFALGFDRLMTMVTNSTSVRDVIAFPKTADGEDKFAGSPSRLTPEQLSTYHLTIADKVSKSSEHKISKKA</sequence>
<evidence type="ECO:0000256" key="4">
    <source>
        <dbReference type="ARBA" id="ARBA00022840"/>
    </source>
</evidence>
<dbReference type="InterPro" id="IPR004115">
    <property type="entry name" value="GAD-like_sf"/>
</dbReference>
<evidence type="ECO:0000256" key="6">
    <source>
        <dbReference type="ARBA" id="ARBA00023146"/>
    </source>
</evidence>
<dbReference type="HAMAP" id="MF_00044">
    <property type="entry name" value="Asp_tRNA_synth_type1"/>
    <property type="match status" value="1"/>
</dbReference>
<keyword evidence="2 9" id="KW-0436">Ligase</keyword>
<dbReference type="GO" id="GO:0005739">
    <property type="term" value="C:mitochondrion"/>
    <property type="evidence" value="ECO:0007669"/>
    <property type="project" value="TreeGrafter"/>
</dbReference>
<accession>A0A0D2G0V9</accession>
<dbReference type="PANTHER" id="PTHR22594">
    <property type="entry name" value="ASPARTYL/LYSYL-TRNA SYNTHETASE"/>
    <property type="match status" value="1"/>
</dbReference>
<dbReference type="InterPro" id="IPR006195">
    <property type="entry name" value="aa-tRNA-synth_II"/>
</dbReference>
<dbReference type="AlphaFoldDB" id="A0A0D2G0V9"/>
<proteinExistence type="inferred from homology"/>
<keyword evidence="3" id="KW-0547">Nucleotide-binding</keyword>
<dbReference type="InterPro" id="IPR002312">
    <property type="entry name" value="Asp/Asn-tRNA-synth_IIb"/>
</dbReference>
<dbReference type="Gene3D" id="3.30.930.10">
    <property type="entry name" value="Bira Bifunctional Protein, Domain 2"/>
    <property type="match status" value="1"/>
</dbReference>
<organism evidence="9 10">
    <name type="scientific">Phialophora macrospora</name>
    <dbReference type="NCBI Taxonomy" id="1851006"/>
    <lineage>
        <taxon>Eukaryota</taxon>
        <taxon>Fungi</taxon>
        <taxon>Dikarya</taxon>
        <taxon>Ascomycota</taxon>
        <taxon>Pezizomycotina</taxon>
        <taxon>Eurotiomycetes</taxon>
        <taxon>Chaetothyriomycetidae</taxon>
        <taxon>Chaetothyriales</taxon>
        <taxon>Herpotrichiellaceae</taxon>
        <taxon>Phialophora</taxon>
    </lineage>
</organism>
<dbReference type="EMBL" id="KN846956">
    <property type="protein sequence ID" value="KIW72370.1"/>
    <property type="molecule type" value="Genomic_DNA"/>
</dbReference>
<gene>
    <name evidence="9" type="ORF">PV04_00568</name>
</gene>
<dbReference type="InterPro" id="IPR004524">
    <property type="entry name" value="Asp-tRNA-ligase_1"/>
</dbReference>
<dbReference type="STRING" id="5601.A0A0D2G0V9"/>
<dbReference type="Gene3D" id="3.30.1360.30">
    <property type="entry name" value="GAD-like domain"/>
    <property type="match status" value="1"/>
</dbReference>
<keyword evidence="6" id="KW-0030">Aminoacyl-tRNA synthetase</keyword>
<dbReference type="HOGENOM" id="CLU_014330_2_1_1"/>
<evidence type="ECO:0000256" key="7">
    <source>
        <dbReference type="SAM" id="MobiDB-lite"/>
    </source>
</evidence>
<evidence type="ECO:0000259" key="8">
    <source>
        <dbReference type="PROSITE" id="PS50862"/>
    </source>
</evidence>
<reference evidence="9 10" key="1">
    <citation type="submission" date="2015-01" db="EMBL/GenBank/DDBJ databases">
        <title>The Genome Sequence of Capronia semiimmersa CBS27337.</title>
        <authorList>
            <consortium name="The Broad Institute Genomics Platform"/>
            <person name="Cuomo C."/>
            <person name="de Hoog S."/>
            <person name="Gorbushina A."/>
            <person name="Stielow B."/>
            <person name="Teixiera M."/>
            <person name="Abouelleil A."/>
            <person name="Chapman S.B."/>
            <person name="Priest M."/>
            <person name="Young S.K."/>
            <person name="Wortman J."/>
            <person name="Nusbaum C."/>
            <person name="Birren B."/>
        </authorList>
    </citation>
    <scope>NUCLEOTIDE SEQUENCE [LARGE SCALE GENOMIC DNA]</scope>
    <source>
        <strain evidence="9 10">CBS 27337</strain>
    </source>
</reference>
<dbReference type="PANTHER" id="PTHR22594:SF5">
    <property type="entry name" value="ASPARTATE--TRNA LIGASE, MITOCHONDRIAL"/>
    <property type="match status" value="1"/>
</dbReference>
<dbReference type="GO" id="GO:0006422">
    <property type="term" value="P:aspartyl-tRNA aminoacylation"/>
    <property type="evidence" value="ECO:0007669"/>
    <property type="project" value="TreeGrafter"/>
</dbReference>
<name>A0A0D2G0V9_9EURO</name>
<evidence type="ECO:0000313" key="9">
    <source>
        <dbReference type="EMBL" id="KIW72370.1"/>
    </source>
</evidence>
<dbReference type="GO" id="GO:0005524">
    <property type="term" value="F:ATP binding"/>
    <property type="evidence" value="ECO:0007669"/>
    <property type="project" value="UniProtKB-KW"/>
</dbReference>
<keyword evidence="4" id="KW-0067">ATP-binding</keyword>
<feature type="compositionally biased region" description="Basic and acidic residues" evidence="7">
    <location>
        <begin position="190"/>
        <end position="199"/>
    </location>
</feature>
<dbReference type="Proteomes" id="UP000054266">
    <property type="component" value="Unassembled WGS sequence"/>
</dbReference>
<feature type="domain" description="Aminoacyl-transfer RNA synthetases class-II family profile" evidence="8">
    <location>
        <begin position="270"/>
        <end position="739"/>
    </location>
</feature>
<protein>
    <submittedName>
        <fullName evidence="9">Aspartate-tRNA ligase</fullName>
    </submittedName>
</protein>
<evidence type="ECO:0000256" key="5">
    <source>
        <dbReference type="ARBA" id="ARBA00022917"/>
    </source>
</evidence>
<dbReference type="InterPro" id="IPR045864">
    <property type="entry name" value="aa-tRNA-synth_II/BPL/LPL"/>
</dbReference>
<dbReference type="PRINTS" id="PR01042">
    <property type="entry name" value="TRNASYNTHASP"/>
</dbReference>
<feature type="compositionally biased region" description="Basic and acidic residues" evidence="7">
    <location>
        <begin position="145"/>
        <end position="157"/>
    </location>
</feature>
<dbReference type="PROSITE" id="PS50862">
    <property type="entry name" value="AA_TRNA_LIGASE_II"/>
    <property type="match status" value="1"/>
</dbReference>
<keyword evidence="5" id="KW-0648">Protein biosynthesis</keyword>
<feature type="region of interest" description="Disordered" evidence="7">
    <location>
        <begin position="68"/>
        <end position="99"/>
    </location>
</feature>
<dbReference type="Pfam" id="PF00152">
    <property type="entry name" value="tRNA-synt_2"/>
    <property type="match status" value="1"/>
</dbReference>
<keyword evidence="10" id="KW-1185">Reference proteome</keyword>
<evidence type="ECO:0000256" key="3">
    <source>
        <dbReference type="ARBA" id="ARBA00022741"/>
    </source>
</evidence>
<dbReference type="NCBIfam" id="TIGR00459">
    <property type="entry name" value="aspS_bact"/>
    <property type="match status" value="1"/>
</dbReference>
<evidence type="ECO:0000313" key="10">
    <source>
        <dbReference type="Proteomes" id="UP000054266"/>
    </source>
</evidence>
<feature type="region of interest" description="Disordered" evidence="7">
    <location>
        <begin position="142"/>
        <end position="207"/>
    </location>
</feature>
<dbReference type="GO" id="GO:0004815">
    <property type="term" value="F:aspartate-tRNA ligase activity"/>
    <property type="evidence" value="ECO:0007669"/>
    <property type="project" value="TreeGrafter"/>
</dbReference>